<dbReference type="Proteomes" id="UP000317940">
    <property type="component" value="Unassembled WGS sequence"/>
</dbReference>
<feature type="transmembrane region" description="Helical" evidence="1">
    <location>
        <begin position="124"/>
        <end position="147"/>
    </location>
</feature>
<name>A0A561UBJ4_9ACTN</name>
<evidence type="ECO:0000313" key="3">
    <source>
        <dbReference type="EMBL" id="TWF96728.1"/>
    </source>
</evidence>
<keyword evidence="4" id="KW-1185">Reference proteome</keyword>
<accession>A0A561UBJ4</accession>
<evidence type="ECO:0000313" key="4">
    <source>
        <dbReference type="Proteomes" id="UP000317940"/>
    </source>
</evidence>
<dbReference type="Pfam" id="PF13559">
    <property type="entry name" value="DUF4129"/>
    <property type="match status" value="1"/>
</dbReference>
<keyword evidence="1" id="KW-1133">Transmembrane helix</keyword>
<feature type="transmembrane region" description="Helical" evidence="1">
    <location>
        <begin position="30"/>
        <end position="49"/>
    </location>
</feature>
<evidence type="ECO:0000259" key="2">
    <source>
        <dbReference type="Pfam" id="PF13559"/>
    </source>
</evidence>
<gene>
    <name evidence="3" type="ORF">FHX73_11500</name>
</gene>
<feature type="transmembrane region" description="Helical" evidence="1">
    <location>
        <begin position="77"/>
        <end position="95"/>
    </location>
</feature>
<dbReference type="EMBL" id="VIWT01000001">
    <property type="protein sequence ID" value="TWF96728.1"/>
    <property type="molecule type" value="Genomic_DNA"/>
</dbReference>
<sequence length="280" mass="29487">MLLAVAALAFAAVLLRPSTGLLKAGRAPLGALLPVLLCCAGWLLAIAAIHRRYQAAVRGASDLSPTADRLRDLTVRLLPPVAVLVPVALLVGYFSQHSKPAPPPSVAPPPPMVFDTTPAPTHHYGLAELVVEVLLGLLAVLAVVLLWRRLRHRTLPRLAMTPAPRPAEEQLAEAIASGRRALLGDDARAAVIACYAAMEESLADSGVTRELADSPSDLLARAVATGSVPQPEATALTELFREARYSRHPMGTPELDRARAALDTIAAQLADNQPAPAEAS</sequence>
<comment type="caution">
    <text evidence="3">The sequence shown here is derived from an EMBL/GenBank/DDBJ whole genome shotgun (WGS) entry which is preliminary data.</text>
</comment>
<dbReference type="InterPro" id="IPR025403">
    <property type="entry name" value="TgpA-like_C"/>
</dbReference>
<organism evidence="3 4">
    <name type="scientific">Kitasatospora viridis</name>
    <dbReference type="NCBI Taxonomy" id="281105"/>
    <lineage>
        <taxon>Bacteria</taxon>
        <taxon>Bacillati</taxon>
        <taxon>Actinomycetota</taxon>
        <taxon>Actinomycetes</taxon>
        <taxon>Kitasatosporales</taxon>
        <taxon>Streptomycetaceae</taxon>
        <taxon>Kitasatospora</taxon>
    </lineage>
</organism>
<evidence type="ECO:0000256" key="1">
    <source>
        <dbReference type="SAM" id="Phobius"/>
    </source>
</evidence>
<keyword evidence="1" id="KW-0812">Transmembrane</keyword>
<proteinExistence type="predicted"/>
<reference evidence="3 4" key="1">
    <citation type="submission" date="2019-06" db="EMBL/GenBank/DDBJ databases">
        <title>Sequencing the genomes of 1000 actinobacteria strains.</title>
        <authorList>
            <person name="Klenk H.-P."/>
        </authorList>
    </citation>
    <scope>NUCLEOTIDE SEQUENCE [LARGE SCALE GENOMIC DNA]</scope>
    <source>
        <strain evidence="3 4">DSM 44826</strain>
    </source>
</reference>
<protein>
    <submittedName>
        <fullName evidence="3">Uncharacterized protein DUF4129</fullName>
    </submittedName>
</protein>
<dbReference type="AlphaFoldDB" id="A0A561UBJ4"/>
<feature type="domain" description="Protein-glutamine gamma-glutamyltransferase-like C-terminal" evidence="2">
    <location>
        <begin position="194"/>
        <end position="263"/>
    </location>
</feature>
<keyword evidence="1" id="KW-0472">Membrane</keyword>